<dbReference type="InterPro" id="IPR036047">
    <property type="entry name" value="F-box-like_dom_sf"/>
</dbReference>
<comment type="caution">
    <text evidence="2">The sequence shown here is derived from an EMBL/GenBank/DDBJ whole genome shotgun (WGS) entry which is preliminary data.</text>
</comment>
<name>A0AAP0NBW9_LIQFO</name>
<dbReference type="InterPro" id="IPR005174">
    <property type="entry name" value="KIB1-4_b-propeller"/>
</dbReference>
<dbReference type="Gene3D" id="1.20.1280.50">
    <property type="match status" value="1"/>
</dbReference>
<evidence type="ECO:0000313" key="2">
    <source>
        <dbReference type="EMBL" id="KAK9270407.1"/>
    </source>
</evidence>
<evidence type="ECO:0000259" key="1">
    <source>
        <dbReference type="SMART" id="SM00256"/>
    </source>
</evidence>
<protein>
    <recommendedName>
        <fullName evidence="1">F-box domain-containing protein</fullName>
    </recommendedName>
</protein>
<gene>
    <name evidence="2" type="ORF">L1049_025986</name>
</gene>
<dbReference type="AlphaFoldDB" id="A0AAP0NBW9"/>
<dbReference type="PANTHER" id="PTHR44259">
    <property type="entry name" value="OS07G0183000 PROTEIN-RELATED"/>
    <property type="match status" value="1"/>
</dbReference>
<sequence>MSVDWSQLPPELLETIAKKLKIYVDYLRFRAVCHNWRSSVLKTPNHLPCQIPWLFLPQPHSHQTHKLHRRRAFFSLSENKFHFLNLPEPSHCKRLCGSSHGWLVILDETPTISLINAITDAKLYLPPLSTFPNVSDLNFSKIGREYTLRTFTGDLVTHNLREMRDVFIKKVVLSSSPSNGRRFYCRSDTASDRLNSSGPRWEKVESLGDGALFLGQNSSLCLVSVGFSGM</sequence>
<dbReference type="Pfam" id="PF00646">
    <property type="entry name" value="F-box"/>
    <property type="match status" value="1"/>
</dbReference>
<dbReference type="Pfam" id="PF03478">
    <property type="entry name" value="Beta-prop_KIB1-4"/>
    <property type="match status" value="1"/>
</dbReference>
<dbReference type="Proteomes" id="UP001415857">
    <property type="component" value="Unassembled WGS sequence"/>
</dbReference>
<dbReference type="InterPro" id="IPR050942">
    <property type="entry name" value="F-box_BR-signaling"/>
</dbReference>
<keyword evidence="3" id="KW-1185">Reference proteome</keyword>
<dbReference type="PANTHER" id="PTHR44259:SF114">
    <property type="entry name" value="OS06G0707300 PROTEIN"/>
    <property type="match status" value="1"/>
</dbReference>
<dbReference type="SMART" id="SM00256">
    <property type="entry name" value="FBOX"/>
    <property type="match status" value="1"/>
</dbReference>
<dbReference type="InterPro" id="IPR001810">
    <property type="entry name" value="F-box_dom"/>
</dbReference>
<dbReference type="EMBL" id="JBBPBK010000014">
    <property type="protein sequence ID" value="KAK9270407.1"/>
    <property type="molecule type" value="Genomic_DNA"/>
</dbReference>
<evidence type="ECO:0000313" key="3">
    <source>
        <dbReference type="Proteomes" id="UP001415857"/>
    </source>
</evidence>
<feature type="domain" description="F-box" evidence="1">
    <location>
        <begin position="8"/>
        <end position="49"/>
    </location>
</feature>
<reference evidence="2 3" key="1">
    <citation type="journal article" date="2024" name="Plant J.">
        <title>Genome sequences and population genomics reveal climatic adaptation and genomic divergence between two closely related sweetgum species.</title>
        <authorList>
            <person name="Xu W.Q."/>
            <person name="Ren C.Q."/>
            <person name="Zhang X.Y."/>
            <person name="Comes H.P."/>
            <person name="Liu X.H."/>
            <person name="Li Y.G."/>
            <person name="Kettle C.J."/>
            <person name="Jalonen R."/>
            <person name="Gaisberger H."/>
            <person name="Ma Y.Z."/>
            <person name="Qiu Y.X."/>
        </authorList>
    </citation>
    <scope>NUCLEOTIDE SEQUENCE [LARGE SCALE GENOMIC DNA]</scope>
    <source>
        <strain evidence="2">Hangzhou</strain>
    </source>
</reference>
<accession>A0AAP0NBW9</accession>
<proteinExistence type="predicted"/>
<dbReference type="SUPFAM" id="SSF81383">
    <property type="entry name" value="F-box domain"/>
    <property type="match status" value="1"/>
</dbReference>
<organism evidence="2 3">
    <name type="scientific">Liquidambar formosana</name>
    <name type="common">Formosan gum</name>
    <dbReference type="NCBI Taxonomy" id="63359"/>
    <lineage>
        <taxon>Eukaryota</taxon>
        <taxon>Viridiplantae</taxon>
        <taxon>Streptophyta</taxon>
        <taxon>Embryophyta</taxon>
        <taxon>Tracheophyta</taxon>
        <taxon>Spermatophyta</taxon>
        <taxon>Magnoliopsida</taxon>
        <taxon>eudicotyledons</taxon>
        <taxon>Gunneridae</taxon>
        <taxon>Pentapetalae</taxon>
        <taxon>Saxifragales</taxon>
        <taxon>Altingiaceae</taxon>
        <taxon>Liquidambar</taxon>
    </lineage>
</organism>